<sequence length="143" mass="16702">MQTRAIRYIGLAIIFYIGAGVIIHFSRPAYGRCDFYDRPETLDGGIKNMNGVPYRFKMCGTGGNDQDGTNDKIELRVFSEKGEILAKRYFSVNWYHGKSFHQPLNYEGNLVRYIDLTDESNYNKYLMIPPTKWDWLRARLPLF</sequence>
<dbReference type="RefSeq" id="WP_244289232.1">
    <property type="nucleotide sequence ID" value="NZ_CADIKG010000001.1"/>
</dbReference>
<organism evidence="2 3">
    <name type="scientific">Burkholderia puraquae</name>
    <dbReference type="NCBI Taxonomy" id="1904757"/>
    <lineage>
        <taxon>Bacteria</taxon>
        <taxon>Pseudomonadati</taxon>
        <taxon>Pseudomonadota</taxon>
        <taxon>Betaproteobacteria</taxon>
        <taxon>Burkholderiales</taxon>
        <taxon>Burkholderiaceae</taxon>
        <taxon>Burkholderia</taxon>
        <taxon>Burkholderia cepacia complex</taxon>
    </lineage>
</organism>
<evidence type="ECO:0000256" key="1">
    <source>
        <dbReference type="SAM" id="Phobius"/>
    </source>
</evidence>
<gene>
    <name evidence="2" type="ORF">LMG29660_00972</name>
</gene>
<evidence type="ECO:0000313" key="2">
    <source>
        <dbReference type="EMBL" id="CAB3748651.1"/>
    </source>
</evidence>
<dbReference type="Proteomes" id="UP000494135">
    <property type="component" value="Unassembled WGS sequence"/>
</dbReference>
<keyword evidence="1" id="KW-0812">Transmembrane</keyword>
<keyword evidence="1" id="KW-0472">Membrane</keyword>
<evidence type="ECO:0000313" key="3">
    <source>
        <dbReference type="Proteomes" id="UP000494135"/>
    </source>
</evidence>
<accession>A0A6J5D5E0</accession>
<dbReference type="EMBL" id="CADIKG010000001">
    <property type="protein sequence ID" value="CAB3748651.1"/>
    <property type="molecule type" value="Genomic_DNA"/>
</dbReference>
<keyword evidence="1" id="KW-1133">Transmembrane helix</keyword>
<feature type="transmembrane region" description="Helical" evidence="1">
    <location>
        <begin position="6"/>
        <end position="25"/>
    </location>
</feature>
<protein>
    <submittedName>
        <fullName evidence="2">Uncharacterized protein</fullName>
    </submittedName>
</protein>
<dbReference type="AlphaFoldDB" id="A0A6J5D5E0"/>
<proteinExistence type="predicted"/>
<name>A0A6J5D5E0_9BURK</name>
<reference evidence="2 3" key="1">
    <citation type="submission" date="2020-04" db="EMBL/GenBank/DDBJ databases">
        <authorList>
            <person name="De Canck E."/>
        </authorList>
    </citation>
    <scope>NUCLEOTIDE SEQUENCE [LARGE SCALE GENOMIC DNA]</scope>
    <source>
        <strain evidence="2 3">LMG 29660</strain>
    </source>
</reference>